<dbReference type="OrthoDB" id="9155992at2"/>
<dbReference type="InterPro" id="IPR038249">
    <property type="entry name" value="PolIII_tau_V_sf"/>
</dbReference>
<dbReference type="PATRIC" id="fig|762967.3.peg.1057"/>
<dbReference type="HOGENOM" id="CLU_160752_0_0_4"/>
<evidence type="ECO:0000313" key="1">
    <source>
        <dbReference type="EMBL" id="EHY31274.1"/>
    </source>
</evidence>
<protein>
    <recommendedName>
        <fullName evidence="3">DNA polymerase III tau subunit domain-containing protein</fullName>
    </recommendedName>
</protein>
<reference evidence="1 2" key="1">
    <citation type="submission" date="2011-11" db="EMBL/GenBank/DDBJ databases">
        <authorList>
            <person name="Weinstock G."/>
            <person name="Sodergren E."/>
            <person name="Clifton S."/>
            <person name="Fulton L."/>
            <person name="Fulton B."/>
            <person name="Courtney L."/>
            <person name="Fronick C."/>
            <person name="Harrison M."/>
            <person name="Strong C."/>
            <person name="Farmer C."/>
            <person name="Delahaunty K."/>
            <person name="Markovic C."/>
            <person name="Hall O."/>
            <person name="Minx P."/>
            <person name="Tomlinson C."/>
            <person name="Mitreva M."/>
            <person name="Hou S."/>
            <person name="Chen J."/>
            <person name="Wollam A."/>
            <person name="Pepin K.H."/>
            <person name="Johnson M."/>
            <person name="Bhonagiri V."/>
            <person name="Zhang X."/>
            <person name="Suruliraj S."/>
            <person name="Warren W."/>
            <person name="Chinwalla A."/>
            <person name="Mardis E.R."/>
            <person name="Wilson R.K."/>
        </authorList>
    </citation>
    <scope>NUCLEOTIDE SEQUENCE [LARGE SCALE GENOMIC DNA]</scope>
    <source>
        <strain evidence="1 2">YIT 11816</strain>
    </source>
</reference>
<accession>H3KF30</accession>
<gene>
    <name evidence="1" type="ORF">HMPREF9440_01347</name>
</gene>
<name>H3KF30_9BURK</name>
<dbReference type="Proteomes" id="UP000004956">
    <property type="component" value="Unassembled WGS sequence"/>
</dbReference>
<dbReference type="Gene3D" id="3.30.300.150">
    <property type="entry name" value="DNA polymerase III, tau subunit, domain V"/>
    <property type="match status" value="1"/>
</dbReference>
<dbReference type="AlphaFoldDB" id="H3KF30"/>
<proteinExistence type="predicted"/>
<dbReference type="EMBL" id="AFBQ01000187">
    <property type="protein sequence ID" value="EHY31274.1"/>
    <property type="molecule type" value="Genomic_DNA"/>
</dbReference>
<dbReference type="STRING" id="762967.HMPREF9440_01347"/>
<organism evidence="1 2">
    <name type="scientific">Sutterella parvirubra YIT 11816</name>
    <dbReference type="NCBI Taxonomy" id="762967"/>
    <lineage>
        <taxon>Bacteria</taxon>
        <taxon>Pseudomonadati</taxon>
        <taxon>Pseudomonadota</taxon>
        <taxon>Betaproteobacteria</taxon>
        <taxon>Burkholderiales</taxon>
        <taxon>Sutterellaceae</taxon>
        <taxon>Sutterella</taxon>
    </lineage>
</organism>
<comment type="caution">
    <text evidence="1">The sequence shown here is derived from an EMBL/GenBank/DDBJ whole genome shotgun (WGS) entry which is preliminary data.</text>
</comment>
<evidence type="ECO:0008006" key="3">
    <source>
        <dbReference type="Google" id="ProtNLM"/>
    </source>
</evidence>
<evidence type="ECO:0000313" key="2">
    <source>
        <dbReference type="Proteomes" id="UP000004956"/>
    </source>
</evidence>
<sequence length="128" mass="14050">MIRAAGLEGPVKMIAVQGQVLSLTEDSVKLRLGVAALATEPNRRALAEKMSARTGRPFRVVFEVGNVEGTTVADEERRERVDAHRAMVEAFRKDPFVIDVAELFGGTVDEDSIRALQPEDPDSTTNER</sequence>
<keyword evidence="2" id="KW-1185">Reference proteome</keyword>